<evidence type="ECO:0000256" key="2">
    <source>
        <dbReference type="PIRSR" id="PIRSR601461-1"/>
    </source>
</evidence>
<evidence type="ECO:0000313" key="6">
    <source>
        <dbReference type="Proteomes" id="UP000620124"/>
    </source>
</evidence>
<evidence type="ECO:0000259" key="4">
    <source>
        <dbReference type="PROSITE" id="PS51767"/>
    </source>
</evidence>
<dbReference type="Proteomes" id="UP000620124">
    <property type="component" value="Unassembled WGS sequence"/>
</dbReference>
<keyword evidence="6" id="KW-1185">Reference proteome</keyword>
<dbReference type="GO" id="GO:0006508">
    <property type="term" value="P:proteolysis"/>
    <property type="evidence" value="ECO:0007669"/>
    <property type="project" value="UniProtKB-KW"/>
</dbReference>
<sequence>MFNAAALLLAVTLAISTAASPTPEAAAELDARGAGTTIPLRKRTAFTLPDGVFDKDKADAATAATINKHNQNLKNLVKNLGEGALPKGAVIREERATVPRDVAERLERRQAEALTDINSDELWAGTISIGTPIAGTPAQRFFVDFDTGSSDLWVPSALCASCTGDSDKYNSLTSSTAKPKPGVFTIEYGDGSMVDGPVFTDIVSVAGIKATNQYFSPATMISGTFSNAGVDGILGMAYPALSQLRQNPFFNNAHSIGAIKGNKFSFYLSQSGSELYMGGTDTRKHQGAVETHSVNPSTGFWQIRNAKAKVGSTTAVSGFDTIIDSGTTIMYGPPAAVAQVYAKVPGAKLFDSQSGLYSFPCATPPRIAFNWGGRDWVISAANINLGLTAQGSNQCVGALAGQNIIGDTWLLGDSFMKNVYSVFDFGTNTVGFASLR</sequence>
<feature type="signal peptide" evidence="3">
    <location>
        <begin position="1"/>
        <end position="19"/>
    </location>
</feature>
<name>A0A8H6WR35_9AGAR</name>
<keyword evidence="5" id="KW-0378">Hydrolase</keyword>
<dbReference type="PANTHER" id="PTHR47966">
    <property type="entry name" value="BETA-SITE APP-CLEAVING ENZYME, ISOFORM A-RELATED"/>
    <property type="match status" value="1"/>
</dbReference>
<dbReference type="Gene3D" id="2.40.70.10">
    <property type="entry name" value="Acid Proteases"/>
    <property type="match status" value="2"/>
</dbReference>
<keyword evidence="3" id="KW-0732">Signal</keyword>
<dbReference type="InterPro" id="IPR033121">
    <property type="entry name" value="PEPTIDASE_A1"/>
</dbReference>
<dbReference type="PROSITE" id="PS51767">
    <property type="entry name" value="PEPTIDASE_A1"/>
    <property type="match status" value="1"/>
</dbReference>
<dbReference type="OrthoDB" id="15189at2759"/>
<gene>
    <name evidence="5" type="ORF">MVEN_02601300</name>
</gene>
<feature type="active site" evidence="2">
    <location>
        <position position="324"/>
    </location>
</feature>
<dbReference type="FunFam" id="2.40.70.10:FF:000008">
    <property type="entry name" value="Cathepsin D"/>
    <property type="match status" value="1"/>
</dbReference>
<proteinExistence type="inferred from homology"/>
<dbReference type="PANTHER" id="PTHR47966:SF51">
    <property type="entry name" value="BETA-SITE APP-CLEAVING ENZYME, ISOFORM A-RELATED"/>
    <property type="match status" value="1"/>
</dbReference>
<keyword evidence="5" id="KW-0645">Protease</keyword>
<dbReference type="SUPFAM" id="SSF50630">
    <property type="entry name" value="Acid proteases"/>
    <property type="match status" value="1"/>
</dbReference>
<dbReference type="PRINTS" id="PR00792">
    <property type="entry name" value="PEPSIN"/>
</dbReference>
<organism evidence="5 6">
    <name type="scientific">Mycena venus</name>
    <dbReference type="NCBI Taxonomy" id="2733690"/>
    <lineage>
        <taxon>Eukaryota</taxon>
        <taxon>Fungi</taxon>
        <taxon>Dikarya</taxon>
        <taxon>Basidiomycota</taxon>
        <taxon>Agaricomycotina</taxon>
        <taxon>Agaricomycetes</taxon>
        <taxon>Agaricomycetidae</taxon>
        <taxon>Agaricales</taxon>
        <taxon>Marasmiineae</taxon>
        <taxon>Mycenaceae</taxon>
        <taxon>Mycena</taxon>
    </lineage>
</organism>
<comment type="caution">
    <text evidence="5">The sequence shown here is derived from an EMBL/GenBank/DDBJ whole genome shotgun (WGS) entry which is preliminary data.</text>
</comment>
<feature type="chain" id="PRO_5034963890" evidence="3">
    <location>
        <begin position="20"/>
        <end position="436"/>
    </location>
</feature>
<comment type="similarity">
    <text evidence="1">Belongs to the peptidase A1 family.</text>
</comment>
<protein>
    <submittedName>
        <fullName evidence="5">Acid protease</fullName>
    </submittedName>
</protein>
<reference evidence="5" key="1">
    <citation type="submission" date="2020-05" db="EMBL/GenBank/DDBJ databases">
        <title>Mycena genomes resolve the evolution of fungal bioluminescence.</title>
        <authorList>
            <person name="Tsai I.J."/>
        </authorList>
    </citation>
    <scope>NUCLEOTIDE SEQUENCE</scope>
    <source>
        <strain evidence="5">CCC161011</strain>
    </source>
</reference>
<dbReference type="GO" id="GO:0004190">
    <property type="term" value="F:aspartic-type endopeptidase activity"/>
    <property type="evidence" value="ECO:0007669"/>
    <property type="project" value="InterPro"/>
</dbReference>
<dbReference type="InterPro" id="IPR034164">
    <property type="entry name" value="Pepsin-like_dom"/>
</dbReference>
<dbReference type="CDD" id="cd05471">
    <property type="entry name" value="pepsin_like"/>
    <property type="match status" value="1"/>
</dbReference>
<dbReference type="EMBL" id="JACAZI010000041">
    <property type="protein sequence ID" value="KAF7326642.1"/>
    <property type="molecule type" value="Genomic_DNA"/>
</dbReference>
<dbReference type="InterPro" id="IPR001461">
    <property type="entry name" value="Aspartic_peptidase_A1"/>
</dbReference>
<dbReference type="InterPro" id="IPR021109">
    <property type="entry name" value="Peptidase_aspartic_dom_sf"/>
</dbReference>
<feature type="domain" description="Peptidase A1" evidence="4">
    <location>
        <begin position="123"/>
        <end position="433"/>
    </location>
</feature>
<dbReference type="AlphaFoldDB" id="A0A8H6WR35"/>
<dbReference type="Pfam" id="PF00026">
    <property type="entry name" value="Asp"/>
    <property type="match status" value="1"/>
</dbReference>
<evidence type="ECO:0000256" key="3">
    <source>
        <dbReference type="SAM" id="SignalP"/>
    </source>
</evidence>
<evidence type="ECO:0000313" key="5">
    <source>
        <dbReference type="EMBL" id="KAF7326642.1"/>
    </source>
</evidence>
<accession>A0A8H6WR35</accession>
<feature type="active site" evidence="2">
    <location>
        <position position="146"/>
    </location>
</feature>
<evidence type="ECO:0000256" key="1">
    <source>
        <dbReference type="ARBA" id="ARBA00007447"/>
    </source>
</evidence>